<dbReference type="NCBIfam" id="TIGR00231">
    <property type="entry name" value="small_GTP"/>
    <property type="match status" value="1"/>
</dbReference>
<dbReference type="InterPro" id="IPR005829">
    <property type="entry name" value="Sugar_transporter_CS"/>
</dbReference>
<comment type="similarity">
    <text evidence="2">Belongs to the small GTPase superfamily. Rab family.</text>
</comment>
<dbReference type="FunFam" id="1.20.1250.20:FF:000249">
    <property type="entry name" value="facilitated trehalose transporter Tret1"/>
    <property type="match status" value="1"/>
</dbReference>
<feature type="transmembrane region" description="Helical" evidence="15">
    <location>
        <begin position="59"/>
        <end position="78"/>
    </location>
</feature>
<keyword evidence="12" id="KW-0636">Prenylation</keyword>
<evidence type="ECO:0000256" key="11">
    <source>
        <dbReference type="ARBA" id="ARBA00023288"/>
    </source>
</evidence>
<feature type="transmembrane region" description="Helical" evidence="15">
    <location>
        <begin position="146"/>
        <end position="168"/>
    </location>
</feature>
<keyword evidence="6" id="KW-0547">Nucleotide-binding</keyword>
<keyword evidence="7" id="KW-0653">Protein transport</keyword>
<feature type="compositionally biased region" description="Basic and acidic residues" evidence="14">
    <location>
        <begin position="18"/>
        <end position="31"/>
    </location>
</feature>
<reference evidence="17 18" key="1">
    <citation type="journal article" date="2019" name="Philos. Trans. R. Soc. Lond., B, Biol. Sci.">
        <title>Ant behaviour and brain gene expression of defending hosts depend on the ecological success of the intruding social parasite.</title>
        <authorList>
            <person name="Kaur R."/>
            <person name="Stoldt M."/>
            <person name="Jongepier E."/>
            <person name="Feldmeyer B."/>
            <person name="Menzel F."/>
            <person name="Bornberg-Bauer E."/>
            <person name="Foitzik S."/>
        </authorList>
    </citation>
    <scope>NUCLEOTIDE SEQUENCE [LARGE SCALE GENOMIC DNA]</scope>
    <source>
        <tissue evidence="17">Whole body</tissue>
    </source>
</reference>
<evidence type="ECO:0000256" key="13">
    <source>
        <dbReference type="ARBA" id="ARBA00067102"/>
    </source>
</evidence>
<feature type="region of interest" description="Disordered" evidence="14">
    <location>
        <begin position="837"/>
        <end position="866"/>
    </location>
</feature>
<dbReference type="InterPro" id="IPR005828">
    <property type="entry name" value="MFS_sugar_transport-like"/>
</dbReference>
<evidence type="ECO:0000259" key="16">
    <source>
        <dbReference type="PROSITE" id="PS50850"/>
    </source>
</evidence>
<dbReference type="SMART" id="SM00175">
    <property type="entry name" value="RAB"/>
    <property type="match status" value="1"/>
</dbReference>
<feature type="transmembrane region" description="Helical" evidence="15">
    <location>
        <begin position="180"/>
        <end position="198"/>
    </location>
</feature>
<feature type="transmembrane region" description="Helical" evidence="15">
    <location>
        <begin position="469"/>
        <end position="487"/>
    </location>
</feature>
<dbReference type="STRING" id="300112.A0A4S2L6S6"/>
<dbReference type="InterPro" id="IPR027417">
    <property type="entry name" value="P-loop_NTPase"/>
</dbReference>
<evidence type="ECO:0000256" key="5">
    <source>
        <dbReference type="ARBA" id="ARBA00022692"/>
    </source>
</evidence>
<dbReference type="PANTHER" id="PTHR48021">
    <property type="match status" value="1"/>
</dbReference>
<dbReference type="Gene3D" id="1.20.1250.20">
    <property type="entry name" value="MFS general substrate transporter like domains"/>
    <property type="match status" value="1"/>
</dbReference>
<feature type="compositionally biased region" description="Polar residues" evidence="14">
    <location>
        <begin position="855"/>
        <end position="866"/>
    </location>
</feature>
<keyword evidence="8 15" id="KW-1133">Transmembrane helix</keyword>
<dbReference type="GO" id="GO:0003924">
    <property type="term" value="F:GTPase activity"/>
    <property type="evidence" value="ECO:0007669"/>
    <property type="project" value="InterPro"/>
</dbReference>
<dbReference type="PROSITE" id="PS51419">
    <property type="entry name" value="RAB"/>
    <property type="match status" value="1"/>
</dbReference>
<evidence type="ECO:0000313" key="18">
    <source>
        <dbReference type="Proteomes" id="UP000310200"/>
    </source>
</evidence>
<dbReference type="InterPro" id="IPR001806">
    <property type="entry name" value="Small_GTPase"/>
</dbReference>
<dbReference type="GO" id="GO:0022857">
    <property type="term" value="F:transmembrane transporter activity"/>
    <property type="evidence" value="ECO:0007669"/>
    <property type="project" value="InterPro"/>
</dbReference>
<evidence type="ECO:0000256" key="4">
    <source>
        <dbReference type="ARBA" id="ARBA00022481"/>
    </source>
</evidence>
<dbReference type="GO" id="GO:0016020">
    <property type="term" value="C:membrane"/>
    <property type="evidence" value="ECO:0007669"/>
    <property type="project" value="UniProtKB-SubCell"/>
</dbReference>
<dbReference type="EMBL" id="QBLH01000087">
    <property type="protein sequence ID" value="TGZ57966.1"/>
    <property type="molecule type" value="Genomic_DNA"/>
</dbReference>
<evidence type="ECO:0000256" key="12">
    <source>
        <dbReference type="ARBA" id="ARBA00023289"/>
    </source>
</evidence>
<dbReference type="InterPro" id="IPR036259">
    <property type="entry name" value="MFS_trans_sf"/>
</dbReference>
<feature type="transmembrane region" description="Helical" evidence="15">
    <location>
        <begin position="368"/>
        <end position="387"/>
    </location>
</feature>
<dbReference type="PROSITE" id="PS51421">
    <property type="entry name" value="RAS"/>
    <property type="match status" value="1"/>
</dbReference>
<evidence type="ECO:0000256" key="3">
    <source>
        <dbReference type="ARBA" id="ARBA00022448"/>
    </source>
</evidence>
<feature type="domain" description="Major facilitator superfamily (MFS) profile" evidence="16">
    <location>
        <begin position="53"/>
        <end position="491"/>
    </location>
</feature>
<comment type="subcellular location">
    <subcellularLocation>
        <location evidence="1">Membrane</location>
        <topology evidence="1">Multi-pass membrane protein</topology>
    </subcellularLocation>
</comment>
<feature type="transmembrane region" description="Helical" evidence="15">
    <location>
        <begin position="339"/>
        <end position="361"/>
    </location>
</feature>
<evidence type="ECO:0000256" key="2">
    <source>
        <dbReference type="ARBA" id="ARBA00006270"/>
    </source>
</evidence>
<comment type="caution">
    <text evidence="17">The sequence shown here is derived from an EMBL/GenBank/DDBJ whole genome shotgun (WGS) entry which is preliminary data.</text>
</comment>
<accession>A0A4S2L6S6</accession>
<keyword evidence="4" id="KW-0488">Methylation</keyword>
<gene>
    <name evidence="17" type="ORF">DBV15_10610</name>
</gene>
<dbReference type="InterPro" id="IPR020846">
    <property type="entry name" value="MFS_dom"/>
</dbReference>
<name>A0A4S2L6S6_9HYME</name>
<dbReference type="InterPro" id="IPR005225">
    <property type="entry name" value="Small_GTP-bd"/>
</dbReference>
<feature type="transmembrane region" description="Helical" evidence="15">
    <location>
        <begin position="204"/>
        <end position="225"/>
    </location>
</feature>
<feature type="region of interest" description="Disordered" evidence="14">
    <location>
        <begin position="1"/>
        <end position="31"/>
    </location>
</feature>
<dbReference type="PROSITE" id="PS51420">
    <property type="entry name" value="RHO"/>
    <property type="match status" value="1"/>
</dbReference>
<evidence type="ECO:0000256" key="8">
    <source>
        <dbReference type="ARBA" id="ARBA00022989"/>
    </source>
</evidence>
<evidence type="ECO:0000256" key="7">
    <source>
        <dbReference type="ARBA" id="ARBA00022927"/>
    </source>
</evidence>
<dbReference type="AlphaFoldDB" id="A0A4S2L6S6"/>
<evidence type="ECO:0000256" key="10">
    <source>
        <dbReference type="ARBA" id="ARBA00023136"/>
    </source>
</evidence>
<keyword evidence="10 15" id="KW-0472">Membrane</keyword>
<dbReference type="Pfam" id="PF00083">
    <property type="entry name" value="Sugar_tr"/>
    <property type="match status" value="1"/>
</dbReference>
<feature type="transmembrane region" description="Helical" evidence="15">
    <location>
        <begin position="437"/>
        <end position="457"/>
    </location>
</feature>
<dbReference type="PROSITE" id="PS00217">
    <property type="entry name" value="SUGAR_TRANSPORT_2"/>
    <property type="match status" value="1"/>
</dbReference>
<evidence type="ECO:0000313" key="17">
    <source>
        <dbReference type="EMBL" id="TGZ57966.1"/>
    </source>
</evidence>
<protein>
    <recommendedName>
        <fullName evidence="13">Ras-related protein Rab-3</fullName>
    </recommendedName>
</protein>
<dbReference type="SUPFAM" id="SSF52540">
    <property type="entry name" value="P-loop containing nucleoside triphosphate hydrolases"/>
    <property type="match status" value="1"/>
</dbReference>
<organism evidence="17 18">
    <name type="scientific">Temnothorax longispinosus</name>
    <dbReference type="NCBI Taxonomy" id="300112"/>
    <lineage>
        <taxon>Eukaryota</taxon>
        <taxon>Metazoa</taxon>
        <taxon>Ecdysozoa</taxon>
        <taxon>Arthropoda</taxon>
        <taxon>Hexapoda</taxon>
        <taxon>Insecta</taxon>
        <taxon>Pterygota</taxon>
        <taxon>Neoptera</taxon>
        <taxon>Endopterygota</taxon>
        <taxon>Hymenoptera</taxon>
        <taxon>Apocrita</taxon>
        <taxon>Aculeata</taxon>
        <taxon>Formicoidea</taxon>
        <taxon>Formicidae</taxon>
        <taxon>Myrmicinae</taxon>
        <taxon>Temnothorax</taxon>
    </lineage>
</organism>
<dbReference type="PROSITE" id="PS50850">
    <property type="entry name" value="MFS"/>
    <property type="match status" value="1"/>
</dbReference>
<dbReference type="SMART" id="SM00176">
    <property type="entry name" value="RAN"/>
    <property type="match status" value="1"/>
</dbReference>
<evidence type="ECO:0000256" key="1">
    <source>
        <dbReference type="ARBA" id="ARBA00004141"/>
    </source>
</evidence>
<evidence type="ECO:0000256" key="6">
    <source>
        <dbReference type="ARBA" id="ARBA00022741"/>
    </source>
</evidence>
<keyword evidence="18" id="KW-1185">Reference proteome</keyword>
<sequence length="866" mass="96654">MREDGKIEPRAGPTEMAVSERAENGKRNDEKTSVTDEVAYISKLRQAVPQCCAVGAKNLLLLTFGSTLGFSTILIPALQREDADIKVTMEELTWISSLNLFLVPIGCLASGPLSQYLGRKRTMMLANIPFVMAWLVFHYSSNPAMLLAALAMTGLTGGLLEGPVITYVAEVSQPYLRGMLSATSSMAVILGVFTQMLSGSLTHWRTVALINLTYPILCFIALCLVPESPHWLAETRFFPVKGRFKESERALCWLRGWVGPSHVQNEFNALREAIQKPTDNTDADKEKIWRAYTKRTFCLPFFLVSAGFFISNFGGCTTLQTFAVVIFAKLNAPIDKYTATVFLGIAQLIGTIICVLTIHLMGKRRLTFLSVGGTGLCFLVTAIYGYLNDMDFLDGVRYSWIPTTLMIGGAFTGNLCIRTLPWILAGEVFPVKVRSSATGAAGMIAYVMASIANKTFLYMVNGMSLSGTFFFYSLINAAGLCLMYLILPETEGRTLREIEEHYAGIQSLKNRPKKEQQATKEQWAVANPAIVYDENIEICTMLEEQELPQIERFFPKKISGKRLKNYRGCWCGAGADLPPDRADVGRGSYEMVDILAIASGWSTVRETLQRDRAVQSPYIRCYENHPLVVCRAGQSGARYIARVYARRHDMARQDGRDAADQNFDYMFKLLIIGNSSVGKTSFLFRYADDSFTSAFVSTVGIDFKVKTVFRHDKRVKLQIWDTAGQERYRTITTAYYRGAMGFILMYDITNEESFNSVQDWITQIKNYSWDNAQVILVGNKCDMEEERVISTERGKQLAEQLGVRFFETSAKENINVKAVFEQLVDIICDKMSESLDNDPTLMGAGGTGQAKGQRLTDQPTNPANTN</sequence>
<dbReference type="Gene3D" id="3.40.50.300">
    <property type="entry name" value="P-loop containing nucleotide triphosphate hydrolases"/>
    <property type="match status" value="1"/>
</dbReference>
<dbReference type="FunFam" id="3.40.50.300:FF:000206">
    <property type="entry name" value="Ras-related protein Rab-3C"/>
    <property type="match status" value="1"/>
</dbReference>
<feature type="transmembrane region" description="Helical" evidence="15">
    <location>
        <begin position="98"/>
        <end position="117"/>
    </location>
</feature>
<dbReference type="Pfam" id="PF00071">
    <property type="entry name" value="Ras"/>
    <property type="match status" value="1"/>
</dbReference>
<evidence type="ECO:0000256" key="14">
    <source>
        <dbReference type="SAM" id="MobiDB-lite"/>
    </source>
</evidence>
<keyword evidence="11" id="KW-0449">Lipoprotein</keyword>
<keyword evidence="9" id="KW-0342">GTP-binding</keyword>
<dbReference type="SUPFAM" id="SSF103473">
    <property type="entry name" value="MFS general substrate transporter"/>
    <property type="match status" value="1"/>
</dbReference>
<dbReference type="SMART" id="SM00173">
    <property type="entry name" value="RAS"/>
    <property type="match status" value="1"/>
</dbReference>
<dbReference type="PANTHER" id="PTHR48021:SF39">
    <property type="entry name" value="MAJOR FACILITATOR SUPERFAMILY (MFS) PROFILE DOMAIN-CONTAINING PROTEIN"/>
    <property type="match status" value="1"/>
</dbReference>
<dbReference type="CDD" id="cd01865">
    <property type="entry name" value="Rab3"/>
    <property type="match status" value="1"/>
</dbReference>
<dbReference type="InterPro" id="IPR050549">
    <property type="entry name" value="MFS_Trehalose_Transporter"/>
</dbReference>
<dbReference type="Proteomes" id="UP000310200">
    <property type="component" value="Unassembled WGS sequence"/>
</dbReference>
<keyword evidence="5 15" id="KW-0812">Transmembrane</keyword>
<feature type="transmembrane region" description="Helical" evidence="15">
    <location>
        <begin position="124"/>
        <end position="140"/>
    </location>
</feature>
<feature type="transmembrane region" description="Helical" evidence="15">
    <location>
        <begin position="297"/>
        <end position="327"/>
    </location>
</feature>
<dbReference type="PRINTS" id="PR00449">
    <property type="entry name" value="RASTRNSFRMNG"/>
</dbReference>
<proteinExistence type="inferred from homology"/>
<dbReference type="GO" id="GO:0015031">
    <property type="term" value="P:protein transport"/>
    <property type="evidence" value="ECO:0007669"/>
    <property type="project" value="UniProtKB-KW"/>
</dbReference>
<keyword evidence="3" id="KW-0813">Transport</keyword>
<dbReference type="SMART" id="SM00174">
    <property type="entry name" value="RHO"/>
    <property type="match status" value="1"/>
</dbReference>
<dbReference type="InterPro" id="IPR037872">
    <property type="entry name" value="Rab3"/>
</dbReference>
<evidence type="ECO:0000256" key="15">
    <source>
        <dbReference type="SAM" id="Phobius"/>
    </source>
</evidence>
<evidence type="ECO:0000256" key="9">
    <source>
        <dbReference type="ARBA" id="ARBA00023134"/>
    </source>
</evidence>
<dbReference type="GO" id="GO:0005525">
    <property type="term" value="F:GTP binding"/>
    <property type="evidence" value="ECO:0007669"/>
    <property type="project" value="UniProtKB-KW"/>
</dbReference>